<dbReference type="EC" id="2.7.7.65" evidence="1"/>
<dbReference type="Pfam" id="PF00990">
    <property type="entry name" value="GGDEF"/>
    <property type="match status" value="1"/>
</dbReference>
<gene>
    <name evidence="6" type="ORF">DB32_004997</name>
</gene>
<keyword evidence="4" id="KW-0812">Transmembrane</keyword>
<feature type="region of interest" description="Disordered" evidence="3">
    <location>
        <begin position="369"/>
        <end position="403"/>
    </location>
</feature>
<feature type="compositionally biased region" description="Basic and acidic residues" evidence="3">
    <location>
        <begin position="369"/>
        <end position="386"/>
    </location>
</feature>
<evidence type="ECO:0000313" key="6">
    <source>
        <dbReference type="EMBL" id="AKF07848.1"/>
    </source>
</evidence>
<dbReference type="InterPro" id="IPR029787">
    <property type="entry name" value="Nucleotide_cyclase"/>
</dbReference>
<proteinExistence type="predicted"/>
<dbReference type="PANTHER" id="PTHR45138">
    <property type="entry name" value="REGULATORY COMPONENTS OF SENSORY TRANSDUCTION SYSTEM"/>
    <property type="match status" value="1"/>
</dbReference>
<evidence type="ECO:0000256" key="4">
    <source>
        <dbReference type="SAM" id="Phobius"/>
    </source>
</evidence>
<evidence type="ECO:0000256" key="3">
    <source>
        <dbReference type="SAM" id="MobiDB-lite"/>
    </source>
</evidence>
<dbReference type="NCBIfam" id="TIGR00254">
    <property type="entry name" value="GGDEF"/>
    <property type="match status" value="1"/>
</dbReference>
<dbReference type="CDD" id="cd01949">
    <property type="entry name" value="GGDEF"/>
    <property type="match status" value="1"/>
</dbReference>
<accession>A0A0F6W5D6</accession>
<evidence type="ECO:0000256" key="2">
    <source>
        <dbReference type="ARBA" id="ARBA00034247"/>
    </source>
</evidence>
<comment type="catalytic activity">
    <reaction evidence="2">
        <text>2 GTP = 3',3'-c-di-GMP + 2 diphosphate</text>
        <dbReference type="Rhea" id="RHEA:24898"/>
        <dbReference type="ChEBI" id="CHEBI:33019"/>
        <dbReference type="ChEBI" id="CHEBI:37565"/>
        <dbReference type="ChEBI" id="CHEBI:58805"/>
        <dbReference type="EC" id="2.7.7.65"/>
    </reaction>
</comment>
<dbReference type="PANTHER" id="PTHR45138:SF9">
    <property type="entry name" value="DIGUANYLATE CYCLASE DGCM-RELATED"/>
    <property type="match status" value="1"/>
</dbReference>
<evidence type="ECO:0000256" key="1">
    <source>
        <dbReference type="ARBA" id="ARBA00012528"/>
    </source>
</evidence>
<evidence type="ECO:0000313" key="7">
    <source>
        <dbReference type="Proteomes" id="UP000034883"/>
    </source>
</evidence>
<dbReference type="AlphaFoldDB" id="A0A0F6W5D6"/>
<dbReference type="Proteomes" id="UP000034883">
    <property type="component" value="Chromosome"/>
</dbReference>
<dbReference type="GO" id="GO:0052621">
    <property type="term" value="F:diguanylate cyclase activity"/>
    <property type="evidence" value="ECO:0007669"/>
    <property type="project" value="UniProtKB-EC"/>
</dbReference>
<feature type="transmembrane region" description="Helical" evidence="4">
    <location>
        <begin position="47"/>
        <end position="65"/>
    </location>
</feature>
<dbReference type="Gene3D" id="3.30.70.270">
    <property type="match status" value="1"/>
</dbReference>
<feature type="transmembrane region" description="Helical" evidence="4">
    <location>
        <begin position="187"/>
        <end position="208"/>
    </location>
</feature>
<feature type="transmembrane region" description="Helical" evidence="4">
    <location>
        <begin position="120"/>
        <end position="138"/>
    </location>
</feature>
<feature type="transmembrane region" description="Helical" evidence="4">
    <location>
        <begin position="145"/>
        <end position="167"/>
    </location>
</feature>
<keyword evidence="7" id="KW-1185">Reference proteome</keyword>
<dbReference type="FunFam" id="3.30.70.270:FF:000001">
    <property type="entry name" value="Diguanylate cyclase domain protein"/>
    <property type="match status" value="1"/>
</dbReference>
<feature type="domain" description="GGDEF" evidence="5">
    <location>
        <begin position="258"/>
        <end position="389"/>
    </location>
</feature>
<dbReference type="EMBL" id="CP011125">
    <property type="protein sequence ID" value="AKF07848.1"/>
    <property type="molecule type" value="Genomic_DNA"/>
</dbReference>
<protein>
    <recommendedName>
        <fullName evidence="1">diguanylate cyclase</fullName>
        <ecNumber evidence="1">2.7.7.65</ecNumber>
    </recommendedName>
</protein>
<dbReference type="PROSITE" id="PS50887">
    <property type="entry name" value="GGDEF"/>
    <property type="match status" value="1"/>
</dbReference>
<dbReference type="InterPro" id="IPR050469">
    <property type="entry name" value="Diguanylate_Cyclase"/>
</dbReference>
<dbReference type="SMART" id="SM00267">
    <property type="entry name" value="GGDEF"/>
    <property type="match status" value="1"/>
</dbReference>
<name>A0A0F6W5D6_9BACT</name>
<feature type="transmembrane region" description="Helical" evidence="4">
    <location>
        <begin position="71"/>
        <end position="89"/>
    </location>
</feature>
<dbReference type="InterPro" id="IPR043128">
    <property type="entry name" value="Rev_trsase/Diguanyl_cyclase"/>
</dbReference>
<dbReference type="SUPFAM" id="SSF55073">
    <property type="entry name" value="Nucleotide cyclase"/>
    <property type="match status" value="1"/>
</dbReference>
<reference evidence="6 7" key="1">
    <citation type="submission" date="2015-03" db="EMBL/GenBank/DDBJ databases">
        <title>Genome assembly of Sandaracinus amylolyticus DSM 53668.</title>
        <authorList>
            <person name="Sharma G."/>
            <person name="Subramanian S."/>
        </authorList>
    </citation>
    <scope>NUCLEOTIDE SEQUENCE [LARGE SCALE GENOMIC DNA]</scope>
    <source>
        <strain evidence="6 7">DSM 53668</strain>
    </source>
</reference>
<dbReference type="STRING" id="927083.DB32_004997"/>
<keyword evidence="4" id="KW-0472">Membrane</keyword>
<dbReference type="InterPro" id="IPR000160">
    <property type="entry name" value="GGDEF_dom"/>
</dbReference>
<dbReference type="KEGG" id="samy:DB32_004997"/>
<sequence length="403" mass="43566">MPRGNRRNPPGVDRGTRRARFCVTISGAGGHEAVVFVDRERITLSAAAMRFVLAVFSLVGLPSALPAMSAHLSVFVAYMLAACVFQWMIWKKIGGLARAMISGLVDVAMITFIVHRVGSGSTMMVALYFFAGMMNTLVVGRREGLVLAAIGALAYDVLLVAESTGHLPYAPDGPAWIASAPDPIEAVGSGLMMTVMSLALTALVGALVHQNARREQELIAANKKLQELSLRDPLTQLYNRRYLMERIDAELARVRRGKSLAVIMVDLDRFKRVNDDTGHQRGDLLLQELARGLARSVRETDVVGRYGGDEFVVILPDTDETQGTNVANRVVEGIREVGSTFDADRPVTASVGLAQARTADDARTLLQRADRASYDAKGRGGDRVARDSQAPATSDAVLEQHAP</sequence>
<keyword evidence="4" id="KW-1133">Transmembrane helix</keyword>
<organism evidence="6 7">
    <name type="scientific">Sandaracinus amylolyticus</name>
    <dbReference type="NCBI Taxonomy" id="927083"/>
    <lineage>
        <taxon>Bacteria</taxon>
        <taxon>Pseudomonadati</taxon>
        <taxon>Myxococcota</taxon>
        <taxon>Polyangia</taxon>
        <taxon>Polyangiales</taxon>
        <taxon>Sandaracinaceae</taxon>
        <taxon>Sandaracinus</taxon>
    </lineage>
</organism>
<evidence type="ECO:0000259" key="5">
    <source>
        <dbReference type="PROSITE" id="PS50887"/>
    </source>
</evidence>